<proteinExistence type="evidence at transcript level"/>
<dbReference type="InterPro" id="IPR016163">
    <property type="entry name" value="Ald_DH_C"/>
</dbReference>
<dbReference type="PROSITE" id="PS00070">
    <property type="entry name" value="ALDEHYDE_DEHYDR_CYS"/>
    <property type="match status" value="1"/>
</dbReference>
<evidence type="ECO:0000256" key="3">
    <source>
        <dbReference type="ARBA" id="ARBA00023027"/>
    </source>
</evidence>
<evidence type="ECO:0000256" key="4">
    <source>
        <dbReference type="PROSITE-ProRule" id="PRU10007"/>
    </source>
</evidence>
<dbReference type="InterPro" id="IPR029510">
    <property type="entry name" value="Ald_DH_CS_GLU"/>
</dbReference>
<dbReference type="FunFam" id="3.40.605.10:FF:000001">
    <property type="entry name" value="Aldehyde dehydrogenase 1"/>
    <property type="match status" value="1"/>
</dbReference>
<keyword evidence="3" id="KW-0520">NAD</keyword>
<evidence type="ECO:0000256" key="5">
    <source>
        <dbReference type="RuleBase" id="RU003345"/>
    </source>
</evidence>
<evidence type="ECO:0000313" key="7">
    <source>
        <dbReference type="EMBL" id="AVR59247.1"/>
    </source>
</evidence>
<dbReference type="PANTHER" id="PTHR43720">
    <property type="entry name" value="2-AMINOMUCONIC SEMIALDEHYDE DEHYDROGENASE"/>
    <property type="match status" value="1"/>
</dbReference>
<dbReference type="GO" id="GO:0016620">
    <property type="term" value="F:oxidoreductase activity, acting on the aldehyde or oxo group of donors, NAD or NADP as acceptor"/>
    <property type="evidence" value="ECO:0007669"/>
    <property type="project" value="InterPro"/>
</dbReference>
<dbReference type="InterPro" id="IPR015590">
    <property type="entry name" value="Aldehyde_DH_dom"/>
</dbReference>
<evidence type="ECO:0000256" key="2">
    <source>
        <dbReference type="ARBA" id="ARBA00023002"/>
    </source>
</evidence>
<dbReference type="FunFam" id="3.40.309.10:FF:000012">
    <property type="entry name" value="Betaine aldehyde dehydrogenase"/>
    <property type="match status" value="1"/>
</dbReference>
<sequence length="485" mass="53783">MPYEITVENFINGEFEQTPKYMDSPDPSTGEVWARIPDSGPEDIDRAVKAANDAFQKWSCTPEEQRSKLLLKVADLIDEHLEELACYESRDQGKPLWLARKMDIPRSSYNFRVFATSILNHIEKSHFQEQFETLNYTSRMAVGVAGLISPWNLPLYLLTFKIAPAIALGNTVVCKPSEMTSVTAWRLCGLLNEAGIPPGVVNMVFGTGARAGHALVIHPDVPLVSFTGSTATAEKIKTATASMNKKLSLELGGKNPALVFEDADLDKCIPEAARSCFTNQGEICLCTSRIFVHSSIFSRFVETFVDATRQIVVGDPRDPETKCGPLVSKEHWEKVTGYVQVALQEGSKIFCGESVDTLTLPEKNKNGYYVQPTVVTEVMDSSRLMQEEIFGPVVCIVPFQTEEEVIQRANNVKYGLSASVWTNDLARTHRVARKLQAGTVWCNCWLVRDLLMPFGGMKASGIGREGAQDSLEFFTEVKNICVKCS</sequence>
<dbReference type="Gene3D" id="3.40.309.10">
    <property type="entry name" value="Aldehyde Dehydrogenase, Chain A, domain 2"/>
    <property type="match status" value="1"/>
</dbReference>
<keyword evidence="2 5" id="KW-0560">Oxidoreductase</keyword>
<dbReference type="AlphaFoldDB" id="A0A2R4A6S5"/>
<dbReference type="Pfam" id="PF00171">
    <property type="entry name" value="Aldedh"/>
    <property type="match status" value="1"/>
</dbReference>
<dbReference type="SUPFAM" id="SSF53720">
    <property type="entry name" value="ALDH-like"/>
    <property type="match status" value="1"/>
</dbReference>
<comment type="similarity">
    <text evidence="1 5">Belongs to the aldehyde dehydrogenase family.</text>
</comment>
<dbReference type="PANTHER" id="PTHR43720:SF2">
    <property type="entry name" value="2-AMINOMUCONIC SEMIALDEHYDE DEHYDROGENASE"/>
    <property type="match status" value="1"/>
</dbReference>
<evidence type="ECO:0000256" key="1">
    <source>
        <dbReference type="ARBA" id="ARBA00009986"/>
    </source>
</evidence>
<dbReference type="PROSITE" id="PS00687">
    <property type="entry name" value="ALDEHYDE_DEHYDR_GLU"/>
    <property type="match status" value="1"/>
</dbReference>
<dbReference type="InterPro" id="IPR016162">
    <property type="entry name" value="Ald_DH_N"/>
</dbReference>
<dbReference type="CDD" id="cd07093">
    <property type="entry name" value="ALDH_F8_HMSADH"/>
    <property type="match status" value="1"/>
</dbReference>
<reference evidence="7" key="1">
    <citation type="journal article" date="2018" name="Sci. Adv.">
        <title>The ancestral retinoic acid receptor was a low-affinity sensor triggering neuronal differentiation.</title>
        <authorList>
            <person name="Handberg-Thorsager M."/>
            <person name="Gutierrez-Mazariegos J."/>
            <person name="Arold S.T."/>
            <person name="Kumar Nadendla E."/>
            <person name="Bertucci P.Y."/>
            <person name="Germain P."/>
            <person name="Tomancak P."/>
            <person name="Pierzchalski K."/>
            <person name="Jones J.W."/>
            <person name="Albalat R."/>
            <person name="Kane M.A."/>
            <person name="Bourguet W."/>
            <person name="Laudet V."/>
            <person name="Arendt D."/>
            <person name="Schubert M."/>
        </authorList>
    </citation>
    <scope>NUCLEOTIDE SEQUENCE</scope>
</reference>
<protein>
    <submittedName>
        <fullName evidence="7">Aldehyde dehydrogenase 8 member A1</fullName>
    </submittedName>
</protein>
<organism evidence="7">
    <name type="scientific">Platynereis dumerilii</name>
    <name type="common">Dumeril's clam worm</name>
    <dbReference type="NCBI Taxonomy" id="6359"/>
    <lineage>
        <taxon>Eukaryota</taxon>
        <taxon>Metazoa</taxon>
        <taxon>Spiralia</taxon>
        <taxon>Lophotrochozoa</taxon>
        <taxon>Annelida</taxon>
        <taxon>Polychaeta</taxon>
        <taxon>Errantia</taxon>
        <taxon>Phyllodocida</taxon>
        <taxon>Nereididae</taxon>
        <taxon>Platynereis</taxon>
    </lineage>
</organism>
<accession>A0A2R4A6S5</accession>
<feature type="active site" evidence="4">
    <location>
        <position position="250"/>
    </location>
</feature>
<dbReference type="InterPro" id="IPR016161">
    <property type="entry name" value="Ald_DH/histidinol_DH"/>
</dbReference>
<dbReference type="InterPro" id="IPR016160">
    <property type="entry name" value="Ald_DH_CS_CYS"/>
</dbReference>
<name>A0A2R4A6S5_PLADU</name>
<dbReference type="Gene3D" id="3.40.605.10">
    <property type="entry name" value="Aldehyde Dehydrogenase, Chain A, domain 1"/>
    <property type="match status" value="1"/>
</dbReference>
<evidence type="ECO:0000259" key="6">
    <source>
        <dbReference type="Pfam" id="PF00171"/>
    </source>
</evidence>
<dbReference type="EMBL" id="KY679136">
    <property type="protein sequence ID" value="AVR59247.1"/>
    <property type="molecule type" value="mRNA"/>
</dbReference>
<feature type="domain" description="Aldehyde dehydrogenase" evidence="6">
    <location>
        <begin position="20"/>
        <end position="480"/>
    </location>
</feature>